<keyword evidence="2" id="KW-1185">Reference proteome</keyword>
<reference evidence="1 2" key="1">
    <citation type="submission" date="2020-04" db="EMBL/GenBank/DDBJ databases">
        <title>Knoellia sp. isolate from air conditioner.</title>
        <authorList>
            <person name="Chea S."/>
            <person name="Kim D.-U."/>
        </authorList>
    </citation>
    <scope>NUCLEOTIDE SEQUENCE [LARGE SCALE GENOMIC DNA]</scope>
    <source>
        <strain evidence="1 2">DB2414S</strain>
    </source>
</reference>
<evidence type="ECO:0000313" key="2">
    <source>
        <dbReference type="Proteomes" id="UP000588586"/>
    </source>
</evidence>
<dbReference type="Proteomes" id="UP000588586">
    <property type="component" value="Unassembled WGS sequence"/>
</dbReference>
<dbReference type="AlphaFoldDB" id="A0A849H3P4"/>
<dbReference type="EMBL" id="JABEPQ010000001">
    <property type="protein sequence ID" value="NNM44406.1"/>
    <property type="molecule type" value="Genomic_DNA"/>
</dbReference>
<proteinExistence type="predicted"/>
<evidence type="ECO:0000313" key="1">
    <source>
        <dbReference type="EMBL" id="NNM44406.1"/>
    </source>
</evidence>
<name>A0A849H3P4_9MICO</name>
<gene>
    <name evidence="1" type="ORF">HJG52_00085</name>
</gene>
<protein>
    <submittedName>
        <fullName evidence="1">Uncharacterized protein</fullName>
    </submittedName>
</protein>
<comment type="caution">
    <text evidence="1">The sequence shown here is derived from an EMBL/GenBank/DDBJ whole genome shotgun (WGS) entry which is preliminary data.</text>
</comment>
<accession>A0A849H3P4</accession>
<sequence length="107" mass="12595">MGLEHLAAITQSEFLRGNRVMAEELDFRAPQYWTQFRYPLDVDAIKAEFILADGHRIEEEDGTWFVTCDHARYSLIGGTEEPGWWARRSLRAWWRTWSQGAQHQRAV</sequence>
<dbReference type="RefSeq" id="WP_171241564.1">
    <property type="nucleotide sequence ID" value="NZ_JABEPQ010000001.1"/>
</dbReference>
<organism evidence="1 2">
    <name type="scientific">Knoellia koreensis</name>
    <dbReference type="NCBI Taxonomy" id="2730921"/>
    <lineage>
        <taxon>Bacteria</taxon>
        <taxon>Bacillati</taxon>
        <taxon>Actinomycetota</taxon>
        <taxon>Actinomycetes</taxon>
        <taxon>Micrococcales</taxon>
        <taxon>Intrasporangiaceae</taxon>
        <taxon>Knoellia</taxon>
    </lineage>
</organism>